<protein>
    <recommendedName>
        <fullName evidence="3">MalT-like TPR region domain-containing protein</fullName>
    </recommendedName>
</protein>
<dbReference type="EMBL" id="PSPG01000004">
    <property type="protein sequence ID" value="PXF21919.1"/>
    <property type="molecule type" value="Genomic_DNA"/>
</dbReference>
<accession>A0A2V3HSZ0</accession>
<organism evidence="1 2">
    <name type="scientific">Candidatus Thalassarchaeum betae</name>
    <dbReference type="NCBI Taxonomy" id="2599289"/>
    <lineage>
        <taxon>Archaea</taxon>
        <taxon>Methanobacteriati</taxon>
        <taxon>Thermoplasmatota</taxon>
        <taxon>Candidatus Poseidoniia</taxon>
        <taxon>Candidatus Poseidoniales</taxon>
        <taxon>Candidatus Thalassarchaeaceae</taxon>
        <taxon>Candidatus Thalassarchaeum</taxon>
    </lineage>
</organism>
<dbReference type="Proteomes" id="UP000248161">
    <property type="component" value="Unassembled WGS sequence"/>
</dbReference>
<gene>
    <name evidence="1" type="ORF">CXX69_02090</name>
</gene>
<evidence type="ECO:0008006" key="3">
    <source>
        <dbReference type="Google" id="ProtNLM"/>
    </source>
</evidence>
<proteinExistence type="predicted"/>
<dbReference type="AlphaFoldDB" id="A0A2V3HSZ0"/>
<evidence type="ECO:0000313" key="2">
    <source>
        <dbReference type="Proteomes" id="UP000248161"/>
    </source>
</evidence>
<reference evidence="1 2" key="1">
    <citation type="journal article" date="2015" name="Nat. Commun.">
        <title>Genomic and transcriptomic evidence for scavenging of diverse organic compounds by widespread deep-sea archaea.</title>
        <authorList>
            <person name="Li M."/>
            <person name="Baker B.J."/>
            <person name="Anantharaman K."/>
            <person name="Jain S."/>
            <person name="Breier J.A."/>
            <person name="Dick G.J."/>
        </authorList>
    </citation>
    <scope>NUCLEOTIDE SEQUENCE [LARGE SCALE GENOMIC DNA]</scope>
    <source>
        <strain evidence="1">Cayman_51_deep</strain>
    </source>
</reference>
<sequence length="278" mass="30552">MSDDSSDVELTLLECDMAILQQMLFDGNTSAAIEFSEGLLERSRSKEERDAKSEVRIRMERALIGAVDLSLVGAELRWCTDRLKALRQGSFLHGIALLNLAAWHRNLGETMMALATHAEISPSSGHPTEIRGLSRLEAGRIMIGLNDLDPAMRHLWTARECLSQCGLTTEALASSLEWLDLALEEIVEESPRMSERLAQAAPREGAGSTWVPANPEDVREVVEALIPVLLADVSGNERSDIGLILDASDVLGEDSWHQLVSERISEIQDPKVCEALQS</sequence>
<comment type="caution">
    <text evidence="1">The sequence shown here is derived from an EMBL/GenBank/DDBJ whole genome shotgun (WGS) entry which is preliminary data.</text>
</comment>
<evidence type="ECO:0000313" key="1">
    <source>
        <dbReference type="EMBL" id="PXF21919.1"/>
    </source>
</evidence>
<name>A0A2V3HSZ0_9ARCH</name>